<protein>
    <submittedName>
        <fullName evidence="2">Uncharacterized protein</fullName>
    </submittedName>
</protein>
<feature type="region of interest" description="Disordered" evidence="1">
    <location>
        <begin position="367"/>
        <end position="393"/>
    </location>
</feature>
<evidence type="ECO:0000313" key="3">
    <source>
        <dbReference type="Proteomes" id="UP000013827"/>
    </source>
</evidence>
<dbReference type="RefSeq" id="XP_005759000.1">
    <property type="nucleotide sequence ID" value="XM_005758943.1"/>
</dbReference>
<reference evidence="2" key="2">
    <citation type="submission" date="2024-10" db="UniProtKB">
        <authorList>
            <consortium name="EnsemblProtists"/>
        </authorList>
    </citation>
    <scope>IDENTIFICATION</scope>
</reference>
<dbReference type="PaxDb" id="2903-EOD06571"/>
<evidence type="ECO:0000256" key="1">
    <source>
        <dbReference type="SAM" id="MobiDB-lite"/>
    </source>
</evidence>
<proteinExistence type="predicted"/>
<dbReference type="Proteomes" id="UP000013827">
    <property type="component" value="Unassembled WGS sequence"/>
</dbReference>
<feature type="compositionally biased region" description="Pro residues" evidence="1">
    <location>
        <begin position="380"/>
        <end position="393"/>
    </location>
</feature>
<dbReference type="InterPro" id="IPR011047">
    <property type="entry name" value="Quinoprotein_ADH-like_sf"/>
</dbReference>
<feature type="region of interest" description="Disordered" evidence="1">
    <location>
        <begin position="1"/>
        <end position="21"/>
    </location>
</feature>
<dbReference type="KEGG" id="ehx:EMIHUDRAFT_453439"/>
<dbReference type="GeneID" id="17252674"/>
<evidence type="ECO:0000313" key="2">
    <source>
        <dbReference type="EnsemblProtists" id="EOD06571"/>
    </source>
</evidence>
<dbReference type="STRING" id="2903.R1D6R3"/>
<accession>A0A0D3I5N6</accession>
<dbReference type="PANTHER" id="PTHR31789:SF1">
    <property type="entry name" value="OS05G0482600 PROTEIN"/>
    <property type="match status" value="1"/>
</dbReference>
<dbReference type="InterPro" id="IPR057221">
    <property type="entry name" value="DUF7899"/>
</dbReference>
<dbReference type="eggNOG" id="ENOG502QS54">
    <property type="taxonomic scope" value="Eukaryota"/>
</dbReference>
<reference evidence="3" key="1">
    <citation type="journal article" date="2013" name="Nature">
        <title>Pan genome of the phytoplankton Emiliania underpins its global distribution.</title>
        <authorList>
            <person name="Read B.A."/>
            <person name="Kegel J."/>
            <person name="Klute M.J."/>
            <person name="Kuo A."/>
            <person name="Lefebvre S.C."/>
            <person name="Maumus F."/>
            <person name="Mayer C."/>
            <person name="Miller J."/>
            <person name="Monier A."/>
            <person name="Salamov A."/>
            <person name="Young J."/>
            <person name="Aguilar M."/>
            <person name="Claverie J.M."/>
            <person name="Frickenhaus S."/>
            <person name="Gonzalez K."/>
            <person name="Herman E.K."/>
            <person name="Lin Y.C."/>
            <person name="Napier J."/>
            <person name="Ogata H."/>
            <person name="Sarno A.F."/>
            <person name="Shmutz J."/>
            <person name="Schroeder D."/>
            <person name="de Vargas C."/>
            <person name="Verret F."/>
            <person name="von Dassow P."/>
            <person name="Valentin K."/>
            <person name="Van de Peer Y."/>
            <person name="Wheeler G."/>
            <person name="Dacks J.B."/>
            <person name="Delwiche C.F."/>
            <person name="Dyhrman S.T."/>
            <person name="Glockner G."/>
            <person name="John U."/>
            <person name="Richards T."/>
            <person name="Worden A.Z."/>
            <person name="Zhang X."/>
            <person name="Grigoriev I.V."/>
            <person name="Allen A.E."/>
            <person name="Bidle K."/>
            <person name="Borodovsky M."/>
            <person name="Bowler C."/>
            <person name="Brownlee C."/>
            <person name="Cock J.M."/>
            <person name="Elias M."/>
            <person name="Gladyshev V.N."/>
            <person name="Groth M."/>
            <person name="Guda C."/>
            <person name="Hadaegh A."/>
            <person name="Iglesias-Rodriguez M.D."/>
            <person name="Jenkins J."/>
            <person name="Jones B.M."/>
            <person name="Lawson T."/>
            <person name="Leese F."/>
            <person name="Lindquist E."/>
            <person name="Lobanov A."/>
            <person name="Lomsadze A."/>
            <person name="Malik S.B."/>
            <person name="Marsh M.E."/>
            <person name="Mackinder L."/>
            <person name="Mock T."/>
            <person name="Mueller-Roeber B."/>
            <person name="Pagarete A."/>
            <person name="Parker M."/>
            <person name="Probert I."/>
            <person name="Quesneville H."/>
            <person name="Raines C."/>
            <person name="Rensing S.A."/>
            <person name="Riano-Pachon D.M."/>
            <person name="Richier S."/>
            <person name="Rokitta S."/>
            <person name="Shiraiwa Y."/>
            <person name="Soanes D.M."/>
            <person name="van der Giezen M."/>
            <person name="Wahlund T.M."/>
            <person name="Williams B."/>
            <person name="Wilson W."/>
            <person name="Wolfe G."/>
            <person name="Wurch L.L."/>
        </authorList>
    </citation>
    <scope>NUCLEOTIDE SEQUENCE</scope>
</reference>
<sequence length="393" mass="43099">MHSRKRERSVVEAWRRHSPGGSSRGAILQALAAREIAPARAGPSGAAAWGSLACFGVESEFDMHDPEALRLFRLPQLRRRSKVIEIVCSDDVVVALTLSGVACAFKDGRRVAFLNVTPDEMVRSVLFNRRSASFVTVSTYRADHFSSLHCRSTLVEWVRRGEPEAGLPIFQQEELRWPGFVEFDEVSCRAVTFSAADRTYGIWELANFSLLFRLRDPEIAEVKAAARNALLVVHRRKADAMRVQVLSIADGTSLLGSESPVAAGQLQAPSSTLHLYERNLFLAVSGRALAVFSLQGDRLLGMDHTLWCDGESAMSNLYVTTAQDFLADVTALSFSEARSELYVGSRKGSLFVWSLFGVAAGDSREAKPAWPLDEGATPHSPTPSPPHSPPTFP</sequence>
<dbReference type="HOGENOM" id="CLU_037067_0_0_1"/>
<dbReference type="Pfam" id="PF25463">
    <property type="entry name" value="DUF7899"/>
    <property type="match status" value="1"/>
</dbReference>
<keyword evidence="3" id="KW-1185">Reference proteome</keyword>
<dbReference type="AlphaFoldDB" id="A0A0D3I5N6"/>
<name>A0A0D3I5N6_EMIH1</name>
<dbReference type="EnsemblProtists" id="EOD06571">
    <property type="protein sequence ID" value="EOD06571"/>
    <property type="gene ID" value="EMIHUDRAFT_453439"/>
</dbReference>
<dbReference type="PANTHER" id="PTHR31789">
    <property type="entry name" value="OS05G0482600 PROTEIN"/>
    <property type="match status" value="1"/>
</dbReference>
<organism evidence="2 3">
    <name type="scientific">Emiliania huxleyi (strain CCMP1516)</name>
    <dbReference type="NCBI Taxonomy" id="280463"/>
    <lineage>
        <taxon>Eukaryota</taxon>
        <taxon>Haptista</taxon>
        <taxon>Haptophyta</taxon>
        <taxon>Prymnesiophyceae</taxon>
        <taxon>Isochrysidales</taxon>
        <taxon>Noelaerhabdaceae</taxon>
        <taxon>Emiliania</taxon>
    </lineage>
</organism>
<dbReference type="SUPFAM" id="SSF50998">
    <property type="entry name" value="Quinoprotein alcohol dehydrogenase-like"/>
    <property type="match status" value="1"/>
</dbReference>